<feature type="compositionally biased region" description="Low complexity" evidence="1">
    <location>
        <begin position="125"/>
        <end position="134"/>
    </location>
</feature>
<comment type="caution">
    <text evidence="3">The sequence shown here is derived from an EMBL/GenBank/DDBJ whole genome shotgun (WGS) entry which is preliminary data.</text>
</comment>
<dbReference type="AlphaFoldDB" id="A0AAU9NIT1"/>
<accession>A0AAU9NIT1</accession>
<sequence length="384" mass="42502">MQRNSVAVRQLIHYKGQPDPLKGDALNKSVRETAQEALSAIFSREDNSKPPPPQEGLTQRIQGFGNTNFDVPSDDKKSFLSDMVGIGSATIKQGLNSLSQAQTHNKNDTGAYRGPNMRRSLTNESSYSDSKELSSQAALSSRSSTNAYGSWGQDLKTNAVVKCSESPQASLRENANKVSHQDKWNGVCTQETLRIARKGLLKTQEKVTGLGICVEVVKNKLAPAMKKAELEIECGGEFCVFKFTGNLDERNMKQRRLLIMLSGFSLGLSPFRIKPLRFGISGQGKATLNLQAPSMSMLTYTSTFFIYLLVCCQFGVELQLKNVQAVGVYGWSSEFVIISNLSWQPSTVVLDRHLLAEDSVYVFLCCYYGFGNILAFWSNCMYLT</sequence>
<feature type="transmembrane region" description="Helical" evidence="2">
    <location>
        <begin position="361"/>
        <end position="383"/>
    </location>
</feature>
<gene>
    <name evidence="3" type="ORF">LVIROSA_LOCUS24054</name>
</gene>
<keyword evidence="2" id="KW-1133">Transmembrane helix</keyword>
<evidence type="ECO:0000256" key="2">
    <source>
        <dbReference type="SAM" id="Phobius"/>
    </source>
</evidence>
<dbReference type="Gene3D" id="3.40.50.300">
    <property type="entry name" value="P-loop containing nucleotide triphosphate hydrolases"/>
    <property type="match status" value="1"/>
</dbReference>
<keyword evidence="2" id="KW-0472">Membrane</keyword>
<proteinExistence type="predicted"/>
<feature type="transmembrane region" description="Helical" evidence="2">
    <location>
        <begin position="297"/>
        <end position="316"/>
    </location>
</feature>
<keyword evidence="2" id="KW-0812">Transmembrane</keyword>
<dbReference type="PANTHER" id="PTHR21514">
    <property type="entry name" value="AP-4 COMPLEX ACCESSORY SUBUNIT TEPSIN"/>
    <property type="match status" value="1"/>
</dbReference>
<dbReference type="InterPro" id="IPR008942">
    <property type="entry name" value="ENTH_VHS"/>
</dbReference>
<dbReference type="PANTHER" id="PTHR21514:SF0">
    <property type="entry name" value="AP-4 COMPLEX ACCESSORY SUBUNIT TEPSIN"/>
    <property type="match status" value="1"/>
</dbReference>
<organism evidence="3 4">
    <name type="scientific">Lactuca virosa</name>
    <dbReference type="NCBI Taxonomy" id="75947"/>
    <lineage>
        <taxon>Eukaryota</taxon>
        <taxon>Viridiplantae</taxon>
        <taxon>Streptophyta</taxon>
        <taxon>Embryophyta</taxon>
        <taxon>Tracheophyta</taxon>
        <taxon>Spermatophyta</taxon>
        <taxon>Magnoliopsida</taxon>
        <taxon>eudicotyledons</taxon>
        <taxon>Gunneridae</taxon>
        <taxon>Pentapetalae</taxon>
        <taxon>asterids</taxon>
        <taxon>campanulids</taxon>
        <taxon>Asterales</taxon>
        <taxon>Asteraceae</taxon>
        <taxon>Cichorioideae</taxon>
        <taxon>Cichorieae</taxon>
        <taxon>Lactucinae</taxon>
        <taxon>Lactuca</taxon>
    </lineage>
</organism>
<feature type="transmembrane region" description="Helical" evidence="2">
    <location>
        <begin position="323"/>
        <end position="341"/>
    </location>
</feature>
<name>A0AAU9NIT1_9ASTR</name>
<dbReference type="Gene3D" id="1.25.40.90">
    <property type="match status" value="1"/>
</dbReference>
<dbReference type="InterPro" id="IPR039273">
    <property type="entry name" value="TEPSIN"/>
</dbReference>
<dbReference type="InterPro" id="IPR027417">
    <property type="entry name" value="P-loop_NTPase"/>
</dbReference>
<protein>
    <submittedName>
        <fullName evidence="3">Uncharacterized protein</fullName>
    </submittedName>
</protein>
<evidence type="ECO:0000313" key="3">
    <source>
        <dbReference type="EMBL" id="CAH1437753.1"/>
    </source>
</evidence>
<feature type="region of interest" description="Disordered" evidence="1">
    <location>
        <begin position="98"/>
        <end position="134"/>
    </location>
</feature>
<feature type="transmembrane region" description="Helical" evidence="2">
    <location>
        <begin position="257"/>
        <end position="273"/>
    </location>
</feature>
<evidence type="ECO:0000256" key="1">
    <source>
        <dbReference type="SAM" id="MobiDB-lite"/>
    </source>
</evidence>
<dbReference type="EMBL" id="CAKMRJ010004445">
    <property type="protein sequence ID" value="CAH1437753.1"/>
    <property type="molecule type" value="Genomic_DNA"/>
</dbReference>
<dbReference type="Proteomes" id="UP001157418">
    <property type="component" value="Unassembled WGS sequence"/>
</dbReference>
<reference evidence="3 4" key="1">
    <citation type="submission" date="2022-01" db="EMBL/GenBank/DDBJ databases">
        <authorList>
            <person name="Xiong W."/>
            <person name="Schranz E."/>
        </authorList>
    </citation>
    <scope>NUCLEOTIDE SEQUENCE [LARGE SCALE GENOMIC DNA]</scope>
</reference>
<evidence type="ECO:0000313" key="4">
    <source>
        <dbReference type="Proteomes" id="UP001157418"/>
    </source>
</evidence>
<keyword evidence="4" id="KW-1185">Reference proteome</keyword>
<dbReference type="GO" id="GO:0032588">
    <property type="term" value="C:trans-Golgi network membrane"/>
    <property type="evidence" value="ECO:0007669"/>
    <property type="project" value="TreeGrafter"/>
</dbReference>